<gene>
    <name evidence="1" type="ORF">Vadar_011929</name>
</gene>
<proteinExistence type="predicted"/>
<dbReference type="EMBL" id="CM037153">
    <property type="protein sequence ID" value="KAH7857372.1"/>
    <property type="molecule type" value="Genomic_DNA"/>
</dbReference>
<keyword evidence="2" id="KW-1185">Reference proteome</keyword>
<reference evidence="1 2" key="1">
    <citation type="journal article" date="2021" name="Hortic Res">
        <title>High-quality reference genome and annotation aids understanding of berry development for evergreen blueberry (Vaccinium darrowii).</title>
        <authorList>
            <person name="Yu J."/>
            <person name="Hulse-Kemp A.M."/>
            <person name="Babiker E."/>
            <person name="Staton M."/>
        </authorList>
    </citation>
    <scope>NUCLEOTIDE SEQUENCE [LARGE SCALE GENOMIC DNA]</scope>
    <source>
        <strain evidence="2">cv. NJ 8807/NJ 8810</strain>
        <tissue evidence="1">Young leaf</tissue>
    </source>
</reference>
<evidence type="ECO:0000313" key="1">
    <source>
        <dbReference type="EMBL" id="KAH7857372.1"/>
    </source>
</evidence>
<dbReference type="Proteomes" id="UP000828048">
    <property type="component" value="Chromosome 3"/>
</dbReference>
<sequence length="196" mass="21271">MGLPEIVDVARNFAVMVRVQGPDPKGLKMRNHAFHLYNSGNTTLSASGILLPASFSVAPSVLQIDGGYKDPQSLVVTVASIVGPFLSLEQRESMSQEKPQMIPGVKVEIMVEENKWVENGTKRSDERVPRWLSARLLALIDVPVSSTAVQSLIQATSGSMEHGWEVGWSLASSTDGPQPFTDAIQTQVEQSSIQRA</sequence>
<comment type="caution">
    <text evidence="1">The sequence shown here is derived from an EMBL/GenBank/DDBJ whole genome shotgun (WGS) entry which is preliminary data.</text>
</comment>
<protein>
    <submittedName>
        <fullName evidence="1">Uncharacterized protein</fullName>
    </submittedName>
</protein>
<accession>A0ACB7YUR2</accession>
<organism evidence="1 2">
    <name type="scientific">Vaccinium darrowii</name>
    <dbReference type="NCBI Taxonomy" id="229202"/>
    <lineage>
        <taxon>Eukaryota</taxon>
        <taxon>Viridiplantae</taxon>
        <taxon>Streptophyta</taxon>
        <taxon>Embryophyta</taxon>
        <taxon>Tracheophyta</taxon>
        <taxon>Spermatophyta</taxon>
        <taxon>Magnoliopsida</taxon>
        <taxon>eudicotyledons</taxon>
        <taxon>Gunneridae</taxon>
        <taxon>Pentapetalae</taxon>
        <taxon>asterids</taxon>
        <taxon>Ericales</taxon>
        <taxon>Ericaceae</taxon>
        <taxon>Vaccinioideae</taxon>
        <taxon>Vaccinieae</taxon>
        <taxon>Vaccinium</taxon>
    </lineage>
</organism>
<evidence type="ECO:0000313" key="2">
    <source>
        <dbReference type="Proteomes" id="UP000828048"/>
    </source>
</evidence>
<name>A0ACB7YUR2_9ERIC</name>